<accession>A0AAV4EQN9</accession>
<evidence type="ECO:0000256" key="1">
    <source>
        <dbReference type="SAM" id="SignalP"/>
    </source>
</evidence>
<keyword evidence="2" id="KW-0378">Hydrolase</keyword>
<proteinExistence type="predicted"/>
<reference evidence="2 3" key="1">
    <citation type="journal article" date="2021" name="Elife">
        <title>Chloroplast acquisition without the gene transfer in kleptoplastic sea slugs, Plakobranchus ocellatus.</title>
        <authorList>
            <person name="Maeda T."/>
            <person name="Takahashi S."/>
            <person name="Yoshida T."/>
            <person name="Shimamura S."/>
            <person name="Takaki Y."/>
            <person name="Nagai Y."/>
            <person name="Toyoda A."/>
            <person name="Suzuki Y."/>
            <person name="Arimoto A."/>
            <person name="Ishii H."/>
            <person name="Satoh N."/>
            <person name="Nishiyama T."/>
            <person name="Hasebe M."/>
            <person name="Maruyama T."/>
            <person name="Minagawa J."/>
            <person name="Obokata J."/>
            <person name="Shigenobu S."/>
        </authorList>
    </citation>
    <scope>NUCLEOTIDE SEQUENCE [LARGE SCALE GENOMIC DNA]</scope>
</reference>
<feature type="chain" id="PRO_5043797524" evidence="1">
    <location>
        <begin position="19"/>
        <end position="297"/>
    </location>
</feature>
<dbReference type="PANTHER" id="PTHR47510:SF3">
    <property type="entry name" value="ENDO_EXONUCLEASE_PHOSPHATASE DOMAIN-CONTAINING PROTEIN"/>
    <property type="match status" value="1"/>
</dbReference>
<sequence length="297" mass="33960">MIGLALLYILVLRFTIQAAILSNQNNTGSNNKGQHMHLSVKPAHVIRTLTDENFNGTGTCSDYNYRETKTNQAETQRRNTQSNVRYITNKMEELYAYAKYDETFRVCSLLCFTESSLQPEMSDGSFKLDNFTLFRGDRDLQATGKLSGGGVCMYVNTKWCSPHNIYVKHKHCDQHIELLTLSVRPYYLPREFSHILVTTVYIYPISNYTQASETLSSHIHDIQTQSPDAFIIVSGDFNDCPRKTLLSFLHQLVDTPTRGDNCLDLLFTNIPNSHVCQKLWALGNSDHSLVYLRPKWV</sequence>
<organism evidence="2 3">
    <name type="scientific">Elysia marginata</name>
    <dbReference type="NCBI Taxonomy" id="1093978"/>
    <lineage>
        <taxon>Eukaryota</taxon>
        <taxon>Metazoa</taxon>
        <taxon>Spiralia</taxon>
        <taxon>Lophotrochozoa</taxon>
        <taxon>Mollusca</taxon>
        <taxon>Gastropoda</taxon>
        <taxon>Heterobranchia</taxon>
        <taxon>Euthyneura</taxon>
        <taxon>Panpulmonata</taxon>
        <taxon>Sacoglossa</taxon>
        <taxon>Placobranchoidea</taxon>
        <taxon>Plakobranchidae</taxon>
        <taxon>Elysia</taxon>
    </lineage>
</organism>
<dbReference type="GO" id="GO:0004519">
    <property type="term" value="F:endonuclease activity"/>
    <property type="evidence" value="ECO:0007669"/>
    <property type="project" value="UniProtKB-KW"/>
</dbReference>
<dbReference type="EMBL" id="BMAT01003852">
    <property type="protein sequence ID" value="GFR63458.1"/>
    <property type="molecule type" value="Genomic_DNA"/>
</dbReference>
<dbReference type="AlphaFoldDB" id="A0AAV4EQN9"/>
<keyword evidence="1" id="KW-0732">Signal</keyword>
<keyword evidence="2" id="KW-0540">Nuclease</keyword>
<feature type="signal peptide" evidence="1">
    <location>
        <begin position="1"/>
        <end position="18"/>
    </location>
</feature>
<protein>
    <submittedName>
        <fullName evidence="2">Endonuclease domain of the non-LTR retrotransposon LINE-1</fullName>
    </submittedName>
</protein>
<dbReference type="SUPFAM" id="SSF56219">
    <property type="entry name" value="DNase I-like"/>
    <property type="match status" value="1"/>
</dbReference>
<evidence type="ECO:0000313" key="2">
    <source>
        <dbReference type="EMBL" id="GFR63458.1"/>
    </source>
</evidence>
<dbReference type="Gene3D" id="3.60.10.10">
    <property type="entry name" value="Endonuclease/exonuclease/phosphatase"/>
    <property type="match status" value="1"/>
</dbReference>
<dbReference type="InterPro" id="IPR036691">
    <property type="entry name" value="Endo/exonu/phosph_ase_sf"/>
</dbReference>
<evidence type="ECO:0000313" key="3">
    <source>
        <dbReference type="Proteomes" id="UP000762676"/>
    </source>
</evidence>
<dbReference type="Proteomes" id="UP000762676">
    <property type="component" value="Unassembled WGS sequence"/>
</dbReference>
<dbReference type="PANTHER" id="PTHR47510">
    <property type="entry name" value="REVERSE TRANSCRIPTASE DOMAIN-CONTAINING PROTEIN"/>
    <property type="match status" value="1"/>
</dbReference>
<name>A0AAV4EQN9_9GAST</name>
<keyword evidence="3" id="KW-1185">Reference proteome</keyword>
<comment type="caution">
    <text evidence="2">The sequence shown here is derived from an EMBL/GenBank/DDBJ whole genome shotgun (WGS) entry which is preliminary data.</text>
</comment>
<gene>
    <name evidence="2" type="ORF">ElyMa_001895600</name>
</gene>
<keyword evidence="2" id="KW-0255">Endonuclease</keyword>